<keyword evidence="3" id="KW-1185">Reference proteome</keyword>
<sequence length="87" mass="9352">MAAALTKENMDAQLSVIQLGTNPTHEAIRSAHRELKESAATAQSAVDVLEKLYEKVLLNQKQKSCSQSVGVKQLSGSNQNGGNYEHG</sequence>
<accession>A0A4P9VRX1</accession>
<reference evidence="2 3" key="1">
    <citation type="submission" date="2017-04" db="EMBL/GenBank/DDBJ databases">
        <title>Draft genome sequence of Zooshikella ganghwensis VG4 isolated from Red Sea sediments.</title>
        <authorList>
            <person name="Rehman Z."/>
            <person name="Alam I."/>
            <person name="Kamau A."/>
            <person name="Bajic V."/>
            <person name="Leiknes T."/>
        </authorList>
    </citation>
    <scope>NUCLEOTIDE SEQUENCE [LARGE SCALE GENOMIC DNA]</scope>
    <source>
        <strain evidence="2 3">VG4</strain>
    </source>
</reference>
<dbReference type="AlphaFoldDB" id="A0A4P9VRX1"/>
<dbReference type="Proteomes" id="UP000257039">
    <property type="component" value="Unassembled WGS sequence"/>
</dbReference>
<organism evidence="2 3">
    <name type="scientific">Zooshikella ganghwensis</name>
    <dbReference type="NCBI Taxonomy" id="202772"/>
    <lineage>
        <taxon>Bacteria</taxon>
        <taxon>Pseudomonadati</taxon>
        <taxon>Pseudomonadota</taxon>
        <taxon>Gammaproteobacteria</taxon>
        <taxon>Oceanospirillales</taxon>
        <taxon>Zooshikellaceae</taxon>
        <taxon>Zooshikella</taxon>
    </lineage>
</organism>
<evidence type="ECO:0000313" key="3">
    <source>
        <dbReference type="Proteomes" id="UP000257039"/>
    </source>
</evidence>
<dbReference type="EMBL" id="NDXW01000001">
    <property type="protein sequence ID" value="RDH44810.1"/>
    <property type="molecule type" value="Genomic_DNA"/>
</dbReference>
<name>A0A4P9VRX1_9GAMM</name>
<gene>
    <name evidence="2" type="ORF">B9G39_15980</name>
</gene>
<evidence type="ECO:0000313" key="2">
    <source>
        <dbReference type="EMBL" id="RDH44810.1"/>
    </source>
</evidence>
<comment type="caution">
    <text evidence="2">The sequence shown here is derived from an EMBL/GenBank/DDBJ whole genome shotgun (WGS) entry which is preliminary data.</text>
</comment>
<proteinExistence type="predicted"/>
<feature type="region of interest" description="Disordered" evidence="1">
    <location>
        <begin position="64"/>
        <end position="87"/>
    </location>
</feature>
<evidence type="ECO:0000256" key="1">
    <source>
        <dbReference type="SAM" id="MobiDB-lite"/>
    </source>
</evidence>
<protein>
    <submittedName>
        <fullName evidence="2">Uncharacterized protein</fullName>
    </submittedName>
</protein>